<reference evidence="3 4" key="1">
    <citation type="submission" date="2016-11" db="EMBL/GenBank/DDBJ databases">
        <title>Trade-off between light-utilization and light-protection in marine flavobacteria.</title>
        <authorList>
            <person name="Kumagai Y."/>
        </authorList>
    </citation>
    <scope>NUCLEOTIDE SEQUENCE [LARGE SCALE GENOMIC DNA]</scope>
    <source>
        <strain evidence="3 4">NBRC 107125</strain>
    </source>
</reference>
<dbReference type="SUPFAM" id="SSF53448">
    <property type="entry name" value="Nucleotide-diphospho-sugar transferases"/>
    <property type="match status" value="1"/>
</dbReference>
<dbReference type="Proteomes" id="UP000193450">
    <property type="component" value="Chromosome"/>
</dbReference>
<sequence length="188" mass="20534">MLKATALVLAAGYSRRFGSDKKMAILDNGNRMISQTIENIARSKLDYRIVIKPSDSDLLGRLFDPTTFIIAKHSAKGMGQSITEGLLAIADDYPACLICLADMPYILPATYQRIAESIDGYDAVLPFYQGTQGNPVAIAKSLYPQFLQLNGDSGGKAIIQSSGVKRYPLHTDDHGILRDIDLPADINR</sequence>
<keyword evidence="1" id="KW-0460">Magnesium</keyword>
<dbReference type="STRING" id="716816.BST96_17470"/>
<dbReference type="KEGG" id="osg:BST96_17470"/>
<evidence type="ECO:0000259" key="2">
    <source>
        <dbReference type="Pfam" id="PF12804"/>
    </source>
</evidence>
<dbReference type="RefSeq" id="WP_085759932.1">
    <property type="nucleotide sequence ID" value="NZ_CP019343.1"/>
</dbReference>
<dbReference type="Gene3D" id="3.90.550.10">
    <property type="entry name" value="Spore Coat Polysaccharide Biosynthesis Protein SpsA, Chain A"/>
    <property type="match status" value="1"/>
</dbReference>
<keyword evidence="4" id="KW-1185">Reference proteome</keyword>
<dbReference type="InterPro" id="IPR025877">
    <property type="entry name" value="MobA-like_NTP_Trfase"/>
</dbReference>
<dbReference type="Pfam" id="PF12804">
    <property type="entry name" value="NTP_transf_3"/>
    <property type="match status" value="1"/>
</dbReference>
<proteinExistence type="predicted"/>
<dbReference type="GO" id="GO:0016779">
    <property type="term" value="F:nucleotidyltransferase activity"/>
    <property type="evidence" value="ECO:0007669"/>
    <property type="project" value="UniProtKB-ARBA"/>
</dbReference>
<dbReference type="CDD" id="cd04182">
    <property type="entry name" value="GT_2_like_f"/>
    <property type="match status" value="1"/>
</dbReference>
<evidence type="ECO:0000313" key="4">
    <source>
        <dbReference type="Proteomes" id="UP000193450"/>
    </source>
</evidence>
<accession>A0A1X9NCI4</accession>
<feature type="domain" description="MobA-like NTP transferase" evidence="2">
    <location>
        <begin position="6"/>
        <end position="161"/>
    </location>
</feature>
<name>A0A1X9NCI4_9GAMM</name>
<gene>
    <name evidence="3" type="ORF">BST96_17470</name>
</gene>
<dbReference type="PANTHER" id="PTHR43777:SF1">
    <property type="entry name" value="MOLYBDENUM COFACTOR CYTIDYLYLTRANSFERASE"/>
    <property type="match status" value="1"/>
</dbReference>
<protein>
    <recommendedName>
        <fullName evidence="2">MobA-like NTP transferase domain-containing protein</fullName>
    </recommendedName>
</protein>
<organism evidence="3 4">
    <name type="scientific">Oceanicoccus sagamiensis</name>
    <dbReference type="NCBI Taxonomy" id="716816"/>
    <lineage>
        <taxon>Bacteria</taxon>
        <taxon>Pseudomonadati</taxon>
        <taxon>Pseudomonadota</taxon>
        <taxon>Gammaproteobacteria</taxon>
        <taxon>Cellvibrionales</taxon>
        <taxon>Spongiibacteraceae</taxon>
        <taxon>Oceanicoccus</taxon>
    </lineage>
</organism>
<evidence type="ECO:0000313" key="3">
    <source>
        <dbReference type="EMBL" id="ARN75738.1"/>
    </source>
</evidence>
<dbReference type="AlphaFoldDB" id="A0A1X9NCI4"/>
<dbReference type="InterPro" id="IPR029044">
    <property type="entry name" value="Nucleotide-diphossugar_trans"/>
</dbReference>
<dbReference type="OrthoDB" id="5298023at2"/>
<dbReference type="EMBL" id="CP019343">
    <property type="protein sequence ID" value="ARN75738.1"/>
    <property type="molecule type" value="Genomic_DNA"/>
</dbReference>
<dbReference type="PANTHER" id="PTHR43777">
    <property type="entry name" value="MOLYBDENUM COFACTOR CYTIDYLYLTRANSFERASE"/>
    <property type="match status" value="1"/>
</dbReference>
<evidence type="ECO:0000256" key="1">
    <source>
        <dbReference type="ARBA" id="ARBA00022842"/>
    </source>
</evidence>